<keyword evidence="2" id="KW-1185">Reference proteome</keyword>
<gene>
    <name evidence="1" type="ORF">KIH16_12300</name>
</gene>
<reference evidence="1" key="1">
    <citation type="submission" date="2021-05" db="EMBL/GenBank/DDBJ databases">
        <title>An isolated secondary fermenter in methanogenic hydrocarbon-degrading communities.</title>
        <authorList>
            <person name="Liu Y.-F."/>
            <person name="Liu Z.-l."/>
        </authorList>
    </citation>
    <scope>NUCLEOTIDE SEQUENCE</scope>
    <source>
        <strain evidence="1">L-13</strain>
    </source>
</reference>
<dbReference type="Proteomes" id="UP000682204">
    <property type="component" value="Chromosome"/>
</dbReference>
<dbReference type="EMBL" id="CP074691">
    <property type="protein sequence ID" value="QVL35907.1"/>
    <property type="molecule type" value="Genomic_DNA"/>
</dbReference>
<sequence length="117" mass="13218">MKSSQVLDMPDLMSARVLFHGEIPVALKPARIGRIRESVDATVRWDRFRSLTESGVLVETLATALACGERPLHRMQEFWSREGFASYLEELGRPLSWLDDDAYGYGLDRRPPTASPP</sequence>
<accession>A0ACD1DUQ2</accession>
<proteinExistence type="predicted"/>
<protein>
    <submittedName>
        <fullName evidence="1">Uncharacterized protein</fullName>
    </submittedName>
</protein>
<evidence type="ECO:0000313" key="2">
    <source>
        <dbReference type="Proteomes" id="UP000682204"/>
    </source>
</evidence>
<evidence type="ECO:0000313" key="1">
    <source>
        <dbReference type="EMBL" id="QVL35907.1"/>
    </source>
</evidence>
<organism evidence="1 2">
    <name type="scientific">Aminirod propionatiphilus</name>
    <dbReference type="NCBI Taxonomy" id="3415223"/>
    <lineage>
        <taxon>Bacteria</taxon>
        <taxon>Thermotogati</taxon>
        <taxon>Synergistota</taxon>
        <taxon>Synergistia</taxon>
        <taxon>Synergistales</taxon>
        <taxon>Aminiphilaceae</taxon>
        <taxon>Aminirod</taxon>
    </lineage>
</organism>
<name>A0ACD1DUQ2_9BACT</name>